<dbReference type="RefSeq" id="WP_007021757.1">
    <property type="nucleotide sequence ID" value="NZ_CH724126.1"/>
</dbReference>
<dbReference type="AlphaFoldDB" id="A0A7U8C9Q3"/>
<feature type="transmembrane region" description="Helical" evidence="1">
    <location>
        <begin position="12"/>
        <end position="31"/>
    </location>
</feature>
<accession>A0A7U8C9Q3</accession>
<gene>
    <name evidence="2" type="ORF">MED92_06458</name>
</gene>
<keyword evidence="1" id="KW-0812">Transmembrane</keyword>
<evidence type="ECO:0000313" key="2">
    <source>
        <dbReference type="EMBL" id="EAR62739.1"/>
    </source>
</evidence>
<dbReference type="EMBL" id="AAOW01000002">
    <property type="protein sequence ID" value="EAR62739.1"/>
    <property type="molecule type" value="Genomic_DNA"/>
</dbReference>
<dbReference type="Proteomes" id="UP000002171">
    <property type="component" value="Unassembled WGS sequence"/>
</dbReference>
<proteinExistence type="predicted"/>
<evidence type="ECO:0000256" key="1">
    <source>
        <dbReference type="SAM" id="Phobius"/>
    </source>
</evidence>
<keyword evidence="1" id="KW-1133">Transmembrane helix</keyword>
<organism evidence="2 3">
    <name type="scientific">Neptuniibacter caesariensis</name>
    <dbReference type="NCBI Taxonomy" id="207954"/>
    <lineage>
        <taxon>Bacteria</taxon>
        <taxon>Pseudomonadati</taxon>
        <taxon>Pseudomonadota</taxon>
        <taxon>Gammaproteobacteria</taxon>
        <taxon>Oceanospirillales</taxon>
        <taxon>Oceanospirillaceae</taxon>
        <taxon>Neptuniibacter</taxon>
    </lineage>
</organism>
<comment type="caution">
    <text evidence="2">The sequence shown here is derived from an EMBL/GenBank/DDBJ whole genome shotgun (WGS) entry which is preliminary data.</text>
</comment>
<keyword evidence="1" id="KW-0472">Membrane</keyword>
<sequence length="63" mass="7379">MRKSKARLIDHPELKIVLFFVGYALLSWPIFTEDVSSIGELYLSLFLLWLVAIAMLFFSRDTR</sequence>
<feature type="transmembrane region" description="Helical" evidence="1">
    <location>
        <begin position="37"/>
        <end position="58"/>
    </location>
</feature>
<name>A0A7U8C9Q3_NEPCE</name>
<keyword evidence="3" id="KW-1185">Reference proteome</keyword>
<reference evidence="2 3" key="1">
    <citation type="submission" date="2006-02" db="EMBL/GenBank/DDBJ databases">
        <authorList>
            <person name="Pinhassi J."/>
            <person name="Pedros-Alio C."/>
            <person name="Ferriera S."/>
            <person name="Johnson J."/>
            <person name="Kravitz S."/>
            <person name="Halpern A."/>
            <person name="Remington K."/>
            <person name="Beeson K."/>
            <person name="Tran B."/>
            <person name="Rogers Y.-H."/>
            <person name="Friedman R."/>
            <person name="Venter J.C."/>
        </authorList>
    </citation>
    <scope>NUCLEOTIDE SEQUENCE [LARGE SCALE GENOMIC DNA]</scope>
    <source>
        <strain evidence="2 3">MED92</strain>
    </source>
</reference>
<protein>
    <submittedName>
        <fullName evidence="2">Uncharacterized protein</fullName>
    </submittedName>
</protein>
<evidence type="ECO:0000313" key="3">
    <source>
        <dbReference type="Proteomes" id="UP000002171"/>
    </source>
</evidence>